<gene>
    <name evidence="13" type="ORF">BCR34DRAFT_474444</name>
</gene>
<dbReference type="Pfam" id="PF00109">
    <property type="entry name" value="ketoacyl-synt"/>
    <property type="match status" value="1"/>
</dbReference>
<dbReference type="InterPro" id="IPR042104">
    <property type="entry name" value="PKS_dehydratase_sf"/>
</dbReference>
<evidence type="ECO:0000259" key="12">
    <source>
        <dbReference type="PROSITE" id="PS52019"/>
    </source>
</evidence>
<name>A0A1Y2A5S9_9PLEO</name>
<dbReference type="Gene3D" id="3.40.47.10">
    <property type="match status" value="1"/>
</dbReference>
<dbReference type="Pfam" id="PF23114">
    <property type="entry name" value="NAD-bd_HRPKS_sdrA"/>
    <property type="match status" value="1"/>
</dbReference>
<dbReference type="Gene3D" id="3.40.366.10">
    <property type="entry name" value="Malonyl-Coenzyme A Acyl Carrier Protein, domain 2"/>
    <property type="match status" value="1"/>
</dbReference>
<feature type="domain" description="Ketosynthase family 3 (KS3)" evidence="11">
    <location>
        <begin position="47"/>
        <end position="471"/>
    </location>
</feature>
<dbReference type="SMART" id="SM00827">
    <property type="entry name" value="PKS_AT"/>
    <property type="match status" value="1"/>
</dbReference>
<dbReference type="InterPro" id="IPR020843">
    <property type="entry name" value="ER"/>
</dbReference>
<accession>A0A1Y2A5S9</accession>
<evidence type="ECO:0000256" key="1">
    <source>
        <dbReference type="ARBA" id="ARBA00022450"/>
    </source>
</evidence>
<keyword evidence="2" id="KW-0597">Phosphoprotein</keyword>
<keyword evidence="5" id="KW-0560">Oxidoreductase</keyword>
<evidence type="ECO:0000256" key="2">
    <source>
        <dbReference type="ARBA" id="ARBA00022553"/>
    </source>
</evidence>
<keyword evidence="3" id="KW-0808">Transferase</keyword>
<dbReference type="STRING" id="1231657.A0A1Y2A5S9"/>
<dbReference type="GO" id="GO:0006633">
    <property type="term" value="P:fatty acid biosynthetic process"/>
    <property type="evidence" value="ECO:0007669"/>
    <property type="project" value="InterPro"/>
</dbReference>
<dbReference type="Proteomes" id="UP000193144">
    <property type="component" value="Unassembled WGS sequence"/>
</dbReference>
<dbReference type="InterPro" id="IPR020806">
    <property type="entry name" value="PKS_PP-bd"/>
</dbReference>
<evidence type="ECO:0000313" key="13">
    <source>
        <dbReference type="EMBL" id="ORY17862.1"/>
    </source>
</evidence>
<dbReference type="Gene3D" id="1.10.1200.10">
    <property type="entry name" value="ACP-like"/>
    <property type="match status" value="1"/>
</dbReference>
<dbReference type="InterPro" id="IPR049900">
    <property type="entry name" value="PKS_mFAS_DH"/>
</dbReference>
<reference evidence="13 14" key="1">
    <citation type="submission" date="2016-07" db="EMBL/GenBank/DDBJ databases">
        <title>Pervasive Adenine N6-methylation of Active Genes in Fungi.</title>
        <authorList>
            <consortium name="DOE Joint Genome Institute"/>
            <person name="Mondo S.J."/>
            <person name="Dannebaum R.O."/>
            <person name="Kuo R.C."/>
            <person name="Labutti K."/>
            <person name="Haridas S."/>
            <person name="Kuo A."/>
            <person name="Salamov A."/>
            <person name="Ahrendt S.R."/>
            <person name="Lipzen A."/>
            <person name="Sullivan W."/>
            <person name="Andreopoulos W.B."/>
            <person name="Clum A."/>
            <person name="Lindquist E."/>
            <person name="Daum C."/>
            <person name="Ramamoorthy G.K."/>
            <person name="Gryganskyi A."/>
            <person name="Culley D."/>
            <person name="Magnuson J.K."/>
            <person name="James T.Y."/>
            <person name="O'Malley M.A."/>
            <person name="Stajich J.E."/>
            <person name="Spatafora J.W."/>
            <person name="Visel A."/>
            <person name="Grigoriev I.V."/>
        </authorList>
    </citation>
    <scope>NUCLEOTIDE SEQUENCE [LARGE SCALE GENOMIC DNA]</scope>
    <source>
        <strain evidence="13 14">CBS 115471</strain>
    </source>
</reference>
<dbReference type="SUPFAM" id="SSF50129">
    <property type="entry name" value="GroES-like"/>
    <property type="match status" value="1"/>
</dbReference>
<dbReference type="GO" id="GO:0030639">
    <property type="term" value="P:polyketide biosynthetic process"/>
    <property type="evidence" value="ECO:0007669"/>
    <property type="project" value="UniProtKB-ARBA"/>
</dbReference>
<dbReference type="PROSITE" id="PS00606">
    <property type="entry name" value="KS3_1"/>
    <property type="match status" value="1"/>
</dbReference>
<dbReference type="CDD" id="cd05195">
    <property type="entry name" value="enoyl_red"/>
    <property type="match status" value="1"/>
</dbReference>
<dbReference type="InterPro" id="IPR036291">
    <property type="entry name" value="NAD(P)-bd_dom_sf"/>
</dbReference>
<dbReference type="EMBL" id="MCFA01000010">
    <property type="protein sequence ID" value="ORY17862.1"/>
    <property type="molecule type" value="Genomic_DNA"/>
</dbReference>
<keyword evidence="4" id="KW-0521">NADP</keyword>
<dbReference type="InterPro" id="IPR032821">
    <property type="entry name" value="PKS_assoc"/>
</dbReference>
<comment type="caution">
    <text evidence="13">The sequence shown here is derived from an EMBL/GenBank/DDBJ whole genome shotgun (WGS) entry which is preliminary data.</text>
</comment>
<feature type="region of interest" description="N-terminal hotdog fold" evidence="8">
    <location>
        <begin position="1012"/>
        <end position="1143"/>
    </location>
</feature>
<feature type="compositionally biased region" description="Low complexity" evidence="9">
    <location>
        <begin position="7"/>
        <end position="22"/>
    </location>
</feature>
<dbReference type="CDD" id="cd00833">
    <property type="entry name" value="PKS"/>
    <property type="match status" value="1"/>
</dbReference>
<dbReference type="PANTHER" id="PTHR43775:SF29">
    <property type="entry name" value="ASPERFURANONE POLYKETIDE SYNTHASE AFOG-RELATED"/>
    <property type="match status" value="1"/>
</dbReference>
<dbReference type="Pfam" id="PF23297">
    <property type="entry name" value="ACP_SdgA_C"/>
    <property type="match status" value="1"/>
</dbReference>
<dbReference type="SUPFAM" id="SSF47336">
    <property type="entry name" value="ACP-like"/>
    <property type="match status" value="1"/>
</dbReference>
<dbReference type="Pfam" id="PF08240">
    <property type="entry name" value="ADH_N"/>
    <property type="match status" value="1"/>
</dbReference>
<dbReference type="Pfam" id="PF08659">
    <property type="entry name" value="KR"/>
    <property type="match status" value="1"/>
</dbReference>
<dbReference type="CDD" id="cd02440">
    <property type="entry name" value="AdoMet_MTases"/>
    <property type="match status" value="1"/>
</dbReference>
<dbReference type="InterPro" id="IPR057326">
    <property type="entry name" value="KR_dom"/>
</dbReference>
<dbReference type="InterPro" id="IPR020841">
    <property type="entry name" value="PKS_Beta-ketoAc_synthase_dom"/>
</dbReference>
<dbReference type="InterPro" id="IPR049552">
    <property type="entry name" value="PKS_DH_N"/>
</dbReference>
<dbReference type="Pfam" id="PF13602">
    <property type="entry name" value="ADH_zinc_N_2"/>
    <property type="match status" value="1"/>
</dbReference>
<evidence type="ECO:0000256" key="3">
    <source>
        <dbReference type="ARBA" id="ARBA00022679"/>
    </source>
</evidence>
<dbReference type="GO" id="GO:0004315">
    <property type="term" value="F:3-oxoacyl-[acyl-carrier-protein] synthase activity"/>
    <property type="evidence" value="ECO:0007669"/>
    <property type="project" value="InterPro"/>
</dbReference>
<dbReference type="GO" id="GO:0016491">
    <property type="term" value="F:oxidoreductase activity"/>
    <property type="evidence" value="ECO:0007669"/>
    <property type="project" value="UniProtKB-KW"/>
</dbReference>
<evidence type="ECO:0000259" key="11">
    <source>
        <dbReference type="PROSITE" id="PS52004"/>
    </source>
</evidence>
<dbReference type="SMART" id="SM00823">
    <property type="entry name" value="PKS_PP"/>
    <property type="match status" value="1"/>
</dbReference>
<dbReference type="InterPro" id="IPR006162">
    <property type="entry name" value="Ppantetheine_attach_site"/>
</dbReference>
<evidence type="ECO:0000256" key="4">
    <source>
        <dbReference type="ARBA" id="ARBA00022857"/>
    </source>
</evidence>
<dbReference type="GO" id="GO:1901336">
    <property type="term" value="P:lactone biosynthetic process"/>
    <property type="evidence" value="ECO:0007669"/>
    <property type="project" value="UniProtKB-ARBA"/>
</dbReference>
<evidence type="ECO:0000256" key="6">
    <source>
        <dbReference type="ARBA" id="ARBA00023268"/>
    </source>
</evidence>
<dbReference type="Pfam" id="PF14765">
    <property type="entry name" value="PS-DH"/>
    <property type="match status" value="1"/>
</dbReference>
<dbReference type="CDD" id="cd05274">
    <property type="entry name" value="KR_FAS_SDR_x"/>
    <property type="match status" value="1"/>
</dbReference>
<dbReference type="Pfam" id="PF16197">
    <property type="entry name" value="KAsynt_C_assoc"/>
    <property type="match status" value="1"/>
</dbReference>
<dbReference type="InterPro" id="IPR029063">
    <property type="entry name" value="SAM-dependent_MTases_sf"/>
</dbReference>
<dbReference type="Pfam" id="PF08242">
    <property type="entry name" value="Methyltransf_12"/>
    <property type="match status" value="1"/>
</dbReference>
<dbReference type="InterPro" id="IPR036736">
    <property type="entry name" value="ACP-like_sf"/>
</dbReference>
<dbReference type="OrthoDB" id="329835at2759"/>
<evidence type="ECO:0000256" key="8">
    <source>
        <dbReference type="PROSITE-ProRule" id="PRU01363"/>
    </source>
</evidence>
<dbReference type="SUPFAM" id="SSF53901">
    <property type="entry name" value="Thiolase-like"/>
    <property type="match status" value="1"/>
</dbReference>
<dbReference type="SUPFAM" id="SSF52151">
    <property type="entry name" value="FabD/lysophospholipase-like"/>
    <property type="match status" value="1"/>
</dbReference>
<dbReference type="Gene3D" id="3.10.129.110">
    <property type="entry name" value="Polyketide synthase dehydratase"/>
    <property type="match status" value="1"/>
</dbReference>
<dbReference type="InterPro" id="IPR014030">
    <property type="entry name" value="Ketoacyl_synth_N"/>
</dbReference>
<dbReference type="InterPro" id="IPR016036">
    <property type="entry name" value="Malonyl_transacylase_ACP-bd"/>
</dbReference>
<feature type="domain" description="Carrier" evidence="10">
    <location>
        <begin position="2529"/>
        <end position="2606"/>
    </location>
</feature>
<sequence length="2614" mass="286395">MTDDSDSLNSRSSHSSFTARSAPTTEISEYTNSDHGHGNTGEGHPPPCPIAVIGLSLKFPGDADSPESLWDIMMEGRCTASSIPKERYNQDAYYSSDTGALGTVRSAKANFLKEDLAVFDNTFFGLTATEAASMDPQQRGLLEQTYRALENAGLPMAKIYGTDTSVHTGCFTGDYMMLMAKDPDLMPKYAATGVAAAMLSNRISAFYNLTGPSITIDTACSSSLVAIDQACQSLRLSQSSMAIAAGCNIISAVDLTIGLSNLGFLSPDGVCHSFDHRANGYSRGEGFAVVILKRLADAIRDGDTIRAVIRATGSNQDGATPLAQPSKDAQAQLITKTYQQAGLDFTKTRYVEAHGTGTAVGDPIEASAIGTALTAGSTEDAAVYVGSLKANIGHLEGAAGIAGLIKSVLILERGIIPPLAGFERVNEEIDQDFLNIKFNTDPIPWPDGGLRRVSVNSFGFGGTNSHVVLDDAFHFIHERGIQGKHITRTPVPSASILSLSTYAEPEGFLLGQKETASFHPMILVWSAANELSLSQMTSAHAKWISRPEQEVHTEDVVFLRSLAYTLLERRSLFSWRSFALITSPKDFKDLKPSRPVQARSPSDLSLAFIFTGQGAQWGGMGRELFVYAKFRDCVMEGISYLMTLGCSWHLVGALIGELESSNKLDEPGLAQPICTILQVALIDLLASVNILPSVVIGHSSGEIAAAYAMGAITRQSAWKVAYFRGVYSDRLANATHGRGGMASVGLSHEEAEKYIASAKEKLGGHGHLQVACINSPNNVTISGDAGHVQALAADLKEESIFSRVLRIPVAYHGPHMNRVSEEYFNSITDIQCGTPFRRNHVNMVSSVTGRPISGEEVRDPRYWVRNMVSQVKFRDALNTVFSENRQIMPNKLDLSHQNVLRATDILEIGPHATLSGPIRETLQHNAHGKDITYRSVLVRNHDAHLSTLSAAAELFCKGYEVNLSKLNQISSHGKFTPMSLPDLPVYPFDHTKIFWLESRISKGIRFRSSPRNPFLGTPVADWNPADARWRHFLKPNESNWIQDHKINGRIIFPAAGMLVMAMEGAMQLARNHDVTALEISDATFLSTLEVPTTAAGVEVQLHMRLRDSSTDNKGSRYDFCVRMFQMDWTEVCRGSIRTIRKNDHKNEVDGQNEDFYHHSRGVSCFDEIRSQCLGDQDISGTELYRRIWEFGYHFGPSFLRIQSLNRSSAGEAVAVVDLLEPEVLELPTLVHPATLDGILQTMLTRVITTVGTSLPTRINRLWISTDGLANTTNGKSIDVTVRIQDYGFRMTTANIAALSADRSLKLFAEGVETTLISDRVNVASQSSGPVSRICWNMDYKPDVRFLQNGPLEQYLVQNMPRQLLDAEFFHNLEKKLDWFLRNAHVQLEELGVVDLNSHLKFYRQWMKEKLGASNPDGASDPDVSPGNAISLTQSSLRTEPDDCSKDARKKISSIYWNVAENMVKLLMGEIDPLQLLFQGTAMDDFYEAMFETAAYVSPLSKYLDILTHKDPSMKILEIGAGTGGATKHLLKFLAPHGTNGRSGRYAKYCFTDISLSFFEKAKTVLQEFPKVHFGTLNIEQDPLLQGYDAESFDLIFASLVLHATRSLDQSIKNVHRLLKPGGKLILFEVTNVTALRTGFVFGFLPGWWLSQEPHRQARLTPCVSEEVWDQILLSNGFTGADMVVHDQRDPTAHTTSFILSTKAETPVPKRGRSSLLVASLGETCHLGIPEIGIPIEYIPLSCAAKTLQDDNGLLIILDSPGKSMLQTLDEETFFSLHQALIQAINVLWISVTPDHVKASASNGIVHGIARTLRSENAVLKTTVAEISERSWNVHGSLHVRRIIEQCLATSTTNYEPEICERDGMLCIPRITEDVILNKRISEDAIPLVRRNLPFGEKRLRLTVQTPGLLDTLSFVPANTPCLTLPPNEIEVHVKAVGVNFKDCLVALGRVPEDTLGTEFSGIVTRVGSACTLQPGDRVMGLRSDVFSTSICCEEVRVAKIPDTLSFLEAAKIPTNFITAYHALIEIGRIKKGETILIHSGAGGTGQAAIQIAQSVCAEVFVTVGNAQKKNLLMETYQLPEDHIFYSRDCSFSQGVKFRTNGRGVDVILNSLAGDELRASWECIAPFGRFLEIGKRDILQHEALPMFNFVRNVSFSAIDLGKVEGQLHYVQNALNAVVDLFTQGKTRVATPLTVFSVQEVENSFRYLQSGLNAGCVVVDMNPNVVVQALVPRASQQIFSPNATYVISGGLGGQGMSIARWMVREGAKHLLLLSRQGPKAKLAKRFLSEMKRAGAHIEAPICDITDSASLEPVLKETSAALPPIKGCIQAAMVLKDALFESMTFEEWWIATSPKITGSWNLHEHLPKDLDFFVMLSSVGGIIGSGGQSNYCAGNTYQDALAAFRVANGQKAVSLDLSVMSEEGYLIGRQEAMKQYLQIKQVIPMTQAELFTVLKYYCDPGLSLVDMKSQVVTGLSLPADMQAASGHVSWLDRELFSHLHQLDTSDEIITPDLGASGQFQLSSLRSVKTSGEAGTLVTTAIHVKLSKILSKNLSDIDTRRPMHAYGVDSLVAVELRNWFLKVIKVDVPVFEILGGATIDALGVSVAEKLGFGAQGSC</sequence>
<dbReference type="InterPro" id="IPR056501">
    <property type="entry name" value="NAD-bd_HRPKS_sdrA"/>
</dbReference>
<dbReference type="SMART" id="SM00825">
    <property type="entry name" value="PKS_KS"/>
    <property type="match status" value="1"/>
</dbReference>
<dbReference type="Pfam" id="PF00698">
    <property type="entry name" value="Acyl_transf_1"/>
    <property type="match status" value="1"/>
</dbReference>
<feature type="compositionally biased region" description="Polar residues" evidence="9">
    <location>
        <begin position="1427"/>
        <end position="1437"/>
    </location>
</feature>
<dbReference type="SMART" id="SM00826">
    <property type="entry name" value="PKS_DH"/>
    <property type="match status" value="1"/>
</dbReference>
<feature type="region of interest" description="Disordered" evidence="9">
    <location>
        <begin position="1412"/>
        <end position="1443"/>
    </location>
</feature>
<protein>
    <submittedName>
        <fullName evidence="13">Putative polyketide synthase</fullName>
    </submittedName>
</protein>
<dbReference type="InterPro" id="IPR013154">
    <property type="entry name" value="ADH-like_N"/>
</dbReference>
<dbReference type="Pfam" id="PF02801">
    <property type="entry name" value="Ketoacyl-synt_C"/>
    <property type="match status" value="1"/>
</dbReference>
<dbReference type="SUPFAM" id="SSF55048">
    <property type="entry name" value="Probable ACP-binding domain of malonyl-CoA ACP transacylase"/>
    <property type="match status" value="1"/>
</dbReference>
<dbReference type="GO" id="GO:0031177">
    <property type="term" value="F:phosphopantetheine binding"/>
    <property type="evidence" value="ECO:0007669"/>
    <property type="project" value="InterPro"/>
</dbReference>
<dbReference type="SUPFAM" id="SSF53335">
    <property type="entry name" value="S-adenosyl-L-methionine-dependent methyltransferases"/>
    <property type="match status" value="1"/>
</dbReference>
<dbReference type="InterPro" id="IPR001227">
    <property type="entry name" value="Ac_transferase_dom_sf"/>
</dbReference>
<keyword evidence="7" id="KW-0012">Acyltransferase</keyword>
<dbReference type="PANTHER" id="PTHR43775">
    <property type="entry name" value="FATTY ACID SYNTHASE"/>
    <property type="match status" value="1"/>
</dbReference>
<dbReference type="SMART" id="SM00829">
    <property type="entry name" value="PKS_ER"/>
    <property type="match status" value="1"/>
</dbReference>
<organism evidence="13 14">
    <name type="scientific">Clohesyomyces aquaticus</name>
    <dbReference type="NCBI Taxonomy" id="1231657"/>
    <lineage>
        <taxon>Eukaryota</taxon>
        <taxon>Fungi</taxon>
        <taxon>Dikarya</taxon>
        <taxon>Ascomycota</taxon>
        <taxon>Pezizomycotina</taxon>
        <taxon>Dothideomycetes</taxon>
        <taxon>Pleosporomycetidae</taxon>
        <taxon>Pleosporales</taxon>
        <taxon>Lindgomycetaceae</taxon>
        <taxon>Clohesyomyces</taxon>
    </lineage>
</organism>
<dbReference type="InterPro" id="IPR018201">
    <property type="entry name" value="Ketoacyl_synth_AS"/>
</dbReference>
<evidence type="ECO:0000256" key="9">
    <source>
        <dbReference type="SAM" id="MobiDB-lite"/>
    </source>
</evidence>
<dbReference type="InterPro" id="IPR016035">
    <property type="entry name" value="Acyl_Trfase/lysoPLipase"/>
</dbReference>
<keyword evidence="14" id="KW-1185">Reference proteome</keyword>
<dbReference type="Gene3D" id="3.90.180.10">
    <property type="entry name" value="Medium-chain alcohol dehydrogenases, catalytic domain"/>
    <property type="match status" value="1"/>
</dbReference>
<dbReference type="InterPro" id="IPR011032">
    <property type="entry name" value="GroES-like_sf"/>
</dbReference>
<feature type="region of interest" description="Disordered" evidence="9">
    <location>
        <begin position="1"/>
        <end position="49"/>
    </location>
</feature>
<keyword evidence="1" id="KW-0596">Phosphopantetheine</keyword>
<dbReference type="PROSITE" id="PS50075">
    <property type="entry name" value="CARRIER"/>
    <property type="match status" value="1"/>
</dbReference>
<dbReference type="GO" id="GO:0004312">
    <property type="term" value="F:fatty acid synthase activity"/>
    <property type="evidence" value="ECO:0007669"/>
    <property type="project" value="TreeGrafter"/>
</dbReference>
<evidence type="ECO:0000256" key="5">
    <source>
        <dbReference type="ARBA" id="ARBA00023002"/>
    </source>
</evidence>
<evidence type="ECO:0000256" key="7">
    <source>
        <dbReference type="ARBA" id="ARBA00023315"/>
    </source>
</evidence>
<dbReference type="PROSITE" id="PS00012">
    <property type="entry name" value="PHOSPHOPANTETHEINE"/>
    <property type="match status" value="1"/>
</dbReference>
<feature type="region of interest" description="C-terminal hotdog fold" evidence="8">
    <location>
        <begin position="1173"/>
        <end position="1322"/>
    </location>
</feature>
<proteinExistence type="predicted"/>
<feature type="domain" description="PKS/mFAS DH" evidence="12">
    <location>
        <begin position="1012"/>
        <end position="1322"/>
    </location>
</feature>
<dbReference type="InterPro" id="IPR050091">
    <property type="entry name" value="PKS_NRPS_Biosynth_Enz"/>
</dbReference>
<dbReference type="InterPro" id="IPR020807">
    <property type="entry name" value="PKS_DH"/>
</dbReference>
<dbReference type="PROSITE" id="PS52004">
    <property type="entry name" value="KS3_2"/>
    <property type="match status" value="1"/>
</dbReference>
<dbReference type="InterPro" id="IPR013968">
    <property type="entry name" value="PKS_KR"/>
</dbReference>
<keyword evidence="6" id="KW-0511">Multifunctional enzyme</keyword>
<dbReference type="InterPro" id="IPR013217">
    <property type="entry name" value="Methyltransf_12"/>
</dbReference>
<feature type="active site" description="Proton acceptor; for dehydratase activity" evidence="8">
    <location>
        <position position="1044"/>
    </location>
</feature>
<dbReference type="PROSITE" id="PS52019">
    <property type="entry name" value="PKS_MFAS_DH"/>
    <property type="match status" value="1"/>
</dbReference>
<dbReference type="FunFam" id="3.40.50.720:FF:000209">
    <property type="entry name" value="Polyketide synthase Pks12"/>
    <property type="match status" value="1"/>
</dbReference>
<dbReference type="InterPro" id="IPR009081">
    <property type="entry name" value="PP-bd_ACP"/>
</dbReference>
<dbReference type="SUPFAM" id="SSF51735">
    <property type="entry name" value="NAD(P)-binding Rossmann-fold domains"/>
    <property type="match status" value="2"/>
</dbReference>
<dbReference type="Gene3D" id="3.40.50.720">
    <property type="entry name" value="NAD(P)-binding Rossmann-like Domain"/>
    <property type="match status" value="1"/>
</dbReference>
<evidence type="ECO:0000259" key="10">
    <source>
        <dbReference type="PROSITE" id="PS50075"/>
    </source>
</evidence>
<dbReference type="InterPro" id="IPR014031">
    <property type="entry name" value="Ketoacyl_synth_C"/>
</dbReference>
<dbReference type="Pfam" id="PF21089">
    <property type="entry name" value="PKS_DH_N"/>
    <property type="match status" value="1"/>
</dbReference>
<dbReference type="Gene3D" id="3.40.50.150">
    <property type="entry name" value="Vaccinia Virus protein VP39"/>
    <property type="match status" value="1"/>
</dbReference>
<dbReference type="InterPro" id="IPR014043">
    <property type="entry name" value="Acyl_transferase_dom"/>
</dbReference>
<dbReference type="InterPro" id="IPR016039">
    <property type="entry name" value="Thiolase-like"/>
</dbReference>
<dbReference type="InterPro" id="IPR049551">
    <property type="entry name" value="PKS_DH_C"/>
</dbReference>
<feature type="active site" description="Proton donor; for dehydratase activity" evidence="8">
    <location>
        <position position="1236"/>
    </location>
</feature>
<evidence type="ECO:0000313" key="14">
    <source>
        <dbReference type="Proteomes" id="UP000193144"/>
    </source>
</evidence>
<dbReference type="SMART" id="SM00822">
    <property type="entry name" value="PKS_KR"/>
    <property type="match status" value="1"/>
</dbReference>